<dbReference type="OrthoDB" id="4701311at2"/>
<dbReference type="EMBL" id="VFPE01000002">
    <property type="protein sequence ID" value="TQM27518.1"/>
    <property type="molecule type" value="Genomic_DNA"/>
</dbReference>
<keyword evidence="2" id="KW-0540">Nuclease</keyword>
<evidence type="ECO:0000313" key="2">
    <source>
        <dbReference type="EMBL" id="TQM27518.1"/>
    </source>
</evidence>
<dbReference type="Proteomes" id="UP000320235">
    <property type="component" value="Unassembled WGS sequence"/>
</dbReference>
<accession>A0A543F114</accession>
<evidence type="ECO:0000259" key="1">
    <source>
        <dbReference type="Pfam" id="PF04480"/>
    </source>
</evidence>
<reference evidence="2 3" key="1">
    <citation type="submission" date="2019-06" db="EMBL/GenBank/DDBJ databases">
        <title>Sequencing the genomes of 1000 actinobacteria strains.</title>
        <authorList>
            <person name="Klenk H.-P."/>
        </authorList>
    </citation>
    <scope>NUCLEOTIDE SEQUENCE [LARGE SCALE GENOMIC DNA]</scope>
    <source>
        <strain evidence="2 3">DSM 105492</strain>
    </source>
</reference>
<dbReference type="GO" id="GO:0004519">
    <property type="term" value="F:endonuclease activity"/>
    <property type="evidence" value="ECO:0007669"/>
    <property type="project" value="UniProtKB-KW"/>
</dbReference>
<dbReference type="Gene3D" id="3.40.960.10">
    <property type="entry name" value="VSR Endonuclease"/>
    <property type="match status" value="1"/>
</dbReference>
<evidence type="ECO:0000313" key="3">
    <source>
        <dbReference type="Proteomes" id="UP000320235"/>
    </source>
</evidence>
<organism evidence="2 3">
    <name type="scientific">Microbacterium kyungheense</name>
    <dbReference type="NCBI Taxonomy" id="1263636"/>
    <lineage>
        <taxon>Bacteria</taxon>
        <taxon>Bacillati</taxon>
        <taxon>Actinomycetota</taxon>
        <taxon>Actinomycetes</taxon>
        <taxon>Micrococcales</taxon>
        <taxon>Microbacteriaceae</taxon>
        <taxon>Microbacterium</taxon>
    </lineage>
</organism>
<keyword evidence="3" id="KW-1185">Reference proteome</keyword>
<gene>
    <name evidence="2" type="ORF">FB391_1537</name>
</gene>
<dbReference type="InterPro" id="IPR007569">
    <property type="entry name" value="DUF559"/>
</dbReference>
<sequence length="322" mass="34848">MPKTQREGWCCASSTGQGGDASSTSCATFGLNGVPYRAACVSVLGVGDIIEELAKRGGVSPKRAIADAGFSTYAIGAAVESRRLISPRRGWVALPDADPYLVAAARAGVVLTCITRAKRLGLWVRSQDGPHVGVAPNASRLDLQNDTTVVHWANPVQQREPGALEDGILNTLAIVAECQPHEDALAVWNSALNAGLVDRQELSRLPLRPAARRLLEEATPFADSGLETYFVTRLKWLRLPIRVQIWIHGHRADALVGDRLVVQIDGGHHVGAQRAEDIAHDAALMLLGYHVIRVTYSQIVDGWHQVQDLIMRAVAQGLHKVR</sequence>
<dbReference type="AlphaFoldDB" id="A0A543F114"/>
<proteinExistence type="predicted"/>
<comment type="caution">
    <text evidence="2">The sequence shown here is derived from an EMBL/GenBank/DDBJ whole genome shotgun (WGS) entry which is preliminary data.</text>
</comment>
<dbReference type="Pfam" id="PF04480">
    <property type="entry name" value="DUF559"/>
    <property type="match status" value="1"/>
</dbReference>
<protein>
    <submittedName>
        <fullName evidence="2">Very-short-patch-repair endonuclease</fullName>
    </submittedName>
</protein>
<name>A0A543F114_9MICO</name>
<keyword evidence="2" id="KW-0255">Endonuclease</keyword>
<keyword evidence="2" id="KW-0378">Hydrolase</keyword>
<feature type="domain" description="DUF559" evidence="1">
    <location>
        <begin position="257"/>
        <end position="314"/>
    </location>
</feature>